<feature type="compositionally biased region" description="Basic and acidic residues" evidence="3">
    <location>
        <begin position="40"/>
        <end position="65"/>
    </location>
</feature>
<keyword evidence="6" id="KW-1185">Reference proteome</keyword>
<protein>
    <recommendedName>
        <fullName evidence="4">FAM192A/Fyv6 N-terminal domain-containing protein</fullName>
    </recommendedName>
</protein>
<feature type="domain" description="FAM192A/Fyv6 N-terminal" evidence="4">
    <location>
        <begin position="8"/>
        <end position="106"/>
    </location>
</feature>
<evidence type="ECO:0000256" key="3">
    <source>
        <dbReference type="SAM" id="MobiDB-lite"/>
    </source>
</evidence>
<name>A0A8B6BR24_MYTGA</name>
<dbReference type="OrthoDB" id="75807at2759"/>
<dbReference type="InterPro" id="IPR019331">
    <property type="entry name" value="FAM192A/Fyv6_N"/>
</dbReference>
<feature type="region of interest" description="Disordered" evidence="3">
    <location>
        <begin position="1"/>
        <end position="75"/>
    </location>
</feature>
<feature type="compositionally biased region" description="Basic and acidic residues" evidence="3">
    <location>
        <begin position="14"/>
        <end position="33"/>
    </location>
</feature>
<dbReference type="Pfam" id="PF10187">
    <property type="entry name" value="FAM192A_Fyv6_N"/>
    <property type="match status" value="1"/>
</dbReference>
<comment type="subcellular location">
    <subcellularLocation>
        <location evidence="1">Nucleus</location>
    </subcellularLocation>
</comment>
<proteinExistence type="predicted"/>
<evidence type="ECO:0000256" key="2">
    <source>
        <dbReference type="ARBA" id="ARBA00023242"/>
    </source>
</evidence>
<gene>
    <name evidence="5" type="ORF">MGAL_10B011243</name>
</gene>
<evidence type="ECO:0000259" key="4">
    <source>
        <dbReference type="Pfam" id="PF10187"/>
    </source>
</evidence>
<feature type="compositionally biased region" description="Low complexity" evidence="3">
    <location>
        <begin position="109"/>
        <end position="119"/>
    </location>
</feature>
<dbReference type="InterPro" id="IPR039845">
    <property type="entry name" value="FAM192A"/>
</dbReference>
<keyword evidence="2" id="KW-0539">Nucleus</keyword>
<evidence type="ECO:0000313" key="6">
    <source>
        <dbReference type="Proteomes" id="UP000596742"/>
    </source>
</evidence>
<feature type="compositionally biased region" description="Basic and acidic residues" evidence="3">
    <location>
        <begin position="148"/>
        <end position="167"/>
    </location>
</feature>
<reference evidence="5" key="1">
    <citation type="submission" date="2018-11" db="EMBL/GenBank/DDBJ databases">
        <authorList>
            <person name="Alioto T."/>
            <person name="Alioto T."/>
        </authorList>
    </citation>
    <scope>NUCLEOTIDE SEQUENCE</scope>
</reference>
<dbReference type="GO" id="GO:0005634">
    <property type="term" value="C:nucleus"/>
    <property type="evidence" value="ECO:0007669"/>
    <property type="project" value="UniProtKB-SubCell"/>
</dbReference>
<feature type="compositionally biased region" description="Polar residues" evidence="3">
    <location>
        <begin position="127"/>
        <end position="138"/>
    </location>
</feature>
<comment type="caution">
    <text evidence="5">The sequence shown here is derived from an EMBL/GenBank/DDBJ whole genome shotgun (WGS) entry which is preliminary data.</text>
</comment>
<accession>A0A8B6BR24</accession>
<evidence type="ECO:0000256" key="1">
    <source>
        <dbReference type="ARBA" id="ARBA00004123"/>
    </source>
</evidence>
<feature type="region of interest" description="Disordered" evidence="3">
    <location>
        <begin position="196"/>
        <end position="218"/>
    </location>
</feature>
<organism evidence="5 6">
    <name type="scientific">Mytilus galloprovincialis</name>
    <name type="common">Mediterranean mussel</name>
    <dbReference type="NCBI Taxonomy" id="29158"/>
    <lineage>
        <taxon>Eukaryota</taxon>
        <taxon>Metazoa</taxon>
        <taxon>Spiralia</taxon>
        <taxon>Lophotrochozoa</taxon>
        <taxon>Mollusca</taxon>
        <taxon>Bivalvia</taxon>
        <taxon>Autobranchia</taxon>
        <taxon>Pteriomorphia</taxon>
        <taxon>Mytilida</taxon>
        <taxon>Mytiloidea</taxon>
        <taxon>Mytilidae</taxon>
        <taxon>Mytilinae</taxon>
        <taxon>Mytilus</taxon>
    </lineage>
</organism>
<dbReference type="Proteomes" id="UP000596742">
    <property type="component" value="Unassembled WGS sequence"/>
</dbReference>
<dbReference type="EMBL" id="UYJE01000567">
    <property type="protein sequence ID" value="VDH94302.1"/>
    <property type="molecule type" value="Genomic_DNA"/>
</dbReference>
<evidence type="ECO:0000313" key="5">
    <source>
        <dbReference type="EMBL" id="VDH94302.1"/>
    </source>
</evidence>
<dbReference type="PANTHER" id="PTHR13495">
    <property type="entry name" value="NEFA-INTERACTING NUCLEAR PROTEIN NIP30"/>
    <property type="match status" value="1"/>
</dbReference>
<feature type="region of interest" description="Disordered" evidence="3">
    <location>
        <begin position="107"/>
        <end position="176"/>
    </location>
</feature>
<dbReference type="PANTHER" id="PTHR13495:SF0">
    <property type="entry name" value="PSME3-INTERACTING PROTEIN"/>
    <property type="match status" value="1"/>
</dbReference>
<dbReference type="AlphaFoldDB" id="A0A8B6BR24"/>
<sequence>MADLSNKFITQSEVDDKRKRRQEEWEQKRKPDDPMECPEADNRSLYDKLQEQKMKKDEEYEEQHKLKNSVKGLNEDEAHFLEFVSNKQMEIEKARSDEEKSLFKEIKESSVSAVQQSSSQEKKSTKPAVQTNKRSQTALLAGAVKRKGTSENEDSNKRKSIDNKDPESSSNTGAINTIAREQLLNQRAKIIGVLPGLGAYDNDTSDSETSSSDSECDFSVQKKIKIQVNTQ</sequence>